<dbReference type="Proteomes" id="UP000071561">
    <property type="component" value="Chromosome"/>
</dbReference>
<keyword evidence="1" id="KW-0732">Signal</keyword>
<dbReference type="PATRIC" id="fig|188932.3.peg.3428"/>
<dbReference type="EMBL" id="CP014504">
    <property type="protein sequence ID" value="AMQ00163.1"/>
    <property type="molecule type" value="Genomic_DNA"/>
</dbReference>
<keyword evidence="3" id="KW-1185">Reference proteome</keyword>
<evidence type="ECO:0008006" key="4">
    <source>
        <dbReference type="Google" id="ProtNLM"/>
    </source>
</evidence>
<dbReference type="RefSeq" id="WP_232324617.1">
    <property type="nucleotide sequence ID" value="NZ_CP014504.1"/>
</dbReference>
<feature type="signal peptide" evidence="1">
    <location>
        <begin position="1"/>
        <end position="21"/>
    </location>
</feature>
<accession>A0A127VFM7</accession>
<protein>
    <recommendedName>
        <fullName evidence="4">Lipoprotein</fullName>
    </recommendedName>
</protein>
<organism evidence="2 3">
    <name type="scientific">Pedobacter cryoconitis</name>
    <dbReference type="NCBI Taxonomy" id="188932"/>
    <lineage>
        <taxon>Bacteria</taxon>
        <taxon>Pseudomonadati</taxon>
        <taxon>Bacteroidota</taxon>
        <taxon>Sphingobacteriia</taxon>
        <taxon>Sphingobacteriales</taxon>
        <taxon>Sphingobacteriaceae</taxon>
        <taxon>Pedobacter</taxon>
    </lineage>
</organism>
<reference evidence="2 3" key="1">
    <citation type="submission" date="2016-03" db="EMBL/GenBank/DDBJ databases">
        <title>Complete genome sequence of Pedobacter cryoconitis PAMC 27485.</title>
        <authorList>
            <person name="Lee J."/>
            <person name="Kim O.-S."/>
        </authorList>
    </citation>
    <scope>NUCLEOTIDE SEQUENCE [LARGE SCALE GENOMIC DNA]</scope>
    <source>
        <strain evidence="2 3">PAMC 27485</strain>
    </source>
</reference>
<dbReference type="PROSITE" id="PS51257">
    <property type="entry name" value="PROKAR_LIPOPROTEIN"/>
    <property type="match status" value="1"/>
</dbReference>
<evidence type="ECO:0000313" key="3">
    <source>
        <dbReference type="Proteomes" id="UP000071561"/>
    </source>
</evidence>
<dbReference type="KEGG" id="pcm:AY601_3292"/>
<evidence type="ECO:0000256" key="1">
    <source>
        <dbReference type="SAM" id="SignalP"/>
    </source>
</evidence>
<dbReference type="AlphaFoldDB" id="A0A127VFM7"/>
<evidence type="ECO:0000313" key="2">
    <source>
        <dbReference type="EMBL" id="AMQ00163.1"/>
    </source>
</evidence>
<proteinExistence type="predicted"/>
<sequence precursor="true">MKKLSFLSLSILVFVACTSTAPKNQHAPLTYFDLKDYIATEAKRLTALNPEIDKTVIVNKASERKKLKIADWSKELSSFSDADINKSAWQGLFTAEKAKDSETYLSNDEKVPVKSLIVNYRNGKIHGIKLLISNTNSLYTSNDTLSYFPDSLYEVKKTQNIKLLNGKSYAITGRFN</sequence>
<gene>
    <name evidence="2" type="ORF">AY601_3292</name>
</gene>
<feature type="chain" id="PRO_5007280561" description="Lipoprotein" evidence="1">
    <location>
        <begin position="22"/>
        <end position="176"/>
    </location>
</feature>
<name>A0A127VFM7_9SPHI</name>